<evidence type="ECO:0000256" key="3">
    <source>
        <dbReference type="ARBA" id="ARBA00022490"/>
    </source>
</evidence>
<proteinExistence type="inferred from homology"/>
<evidence type="ECO:0000256" key="1">
    <source>
        <dbReference type="ARBA" id="ARBA00004496"/>
    </source>
</evidence>
<evidence type="ECO:0000256" key="6">
    <source>
        <dbReference type="ARBA" id="ARBA00022737"/>
    </source>
</evidence>
<comment type="domain">
    <text evidence="14">The VLRF1 domain mediates binding to the 60S ribosomal subunit.</text>
</comment>
<comment type="similarity">
    <text evidence="2 14">Belongs to the ANKZF1/VMS1 family.</text>
</comment>
<dbReference type="Proteomes" id="UP001219518">
    <property type="component" value="Unassembled WGS sequence"/>
</dbReference>
<evidence type="ECO:0000259" key="17">
    <source>
        <dbReference type="PROSITE" id="PS52044"/>
    </source>
</evidence>
<dbReference type="InterPro" id="IPR036770">
    <property type="entry name" value="Ankyrin_rpt-contain_sf"/>
</dbReference>
<evidence type="ECO:0000313" key="19">
    <source>
        <dbReference type="Proteomes" id="UP001219518"/>
    </source>
</evidence>
<dbReference type="PROSITE" id="PS52044">
    <property type="entry name" value="VLRF1"/>
    <property type="match status" value="1"/>
</dbReference>
<organism evidence="18 19">
    <name type="scientific">Frankliniella fusca</name>
    <dbReference type="NCBI Taxonomy" id="407009"/>
    <lineage>
        <taxon>Eukaryota</taxon>
        <taxon>Metazoa</taxon>
        <taxon>Ecdysozoa</taxon>
        <taxon>Arthropoda</taxon>
        <taxon>Hexapoda</taxon>
        <taxon>Insecta</taxon>
        <taxon>Pterygota</taxon>
        <taxon>Neoptera</taxon>
        <taxon>Paraneoptera</taxon>
        <taxon>Thysanoptera</taxon>
        <taxon>Terebrantia</taxon>
        <taxon>Thripoidea</taxon>
        <taxon>Thripidae</taxon>
        <taxon>Frankliniella</taxon>
    </lineage>
</organism>
<evidence type="ECO:0000256" key="13">
    <source>
        <dbReference type="PROSITE-ProRule" id="PRU00023"/>
    </source>
</evidence>
<dbReference type="GO" id="GO:0008270">
    <property type="term" value="F:zinc ion binding"/>
    <property type="evidence" value="ECO:0007669"/>
    <property type="project" value="UniProtKB-KW"/>
</dbReference>
<evidence type="ECO:0000256" key="11">
    <source>
        <dbReference type="ARBA" id="ARBA00023043"/>
    </source>
</evidence>
<evidence type="ECO:0000256" key="10">
    <source>
        <dbReference type="ARBA" id="ARBA00022833"/>
    </source>
</evidence>
<evidence type="ECO:0000256" key="8">
    <source>
        <dbReference type="ARBA" id="ARBA00022771"/>
    </source>
</evidence>
<sequence>MEKKGCCIFEREEYEELSSGLQLAQCMLRGKAPTLDPDTLSPEVSKQLEDLVVADAHSCSCCSVKFPNPTAQRAHFKLDWHRYNLKRQLAGLSSVPEESFAALADRGDDIESISGSESESETEGDRNETSEQGPTRHAKVFFRNSKDQVVSLYCCLLSSSKDRPEPDTLVNTALQLTHQNKWAIIMLGGGHFAAAIFEGQEAIVHKTFHLYTVRAKQGGSQSTRDSRGGNHPKSAGASLRRYNEQQLVQLVQELISTWEEHIKSCDLIFYRAVGPNNRSVLFGGKNPPLDKTDSRLRTVPFPTRRATYNEVKRVHGMLSFMEVHGLESEFQTNYPPSPERKYVSSKEEKASGKTDDVESSPRSRSKTKGGIKPNRAKSRPSPQRPLPATLSCTASESEMASEDDNVTGGAGSEGSLICQDVQISFNDNVENFDAMIKNETKKKKDKGKQKKLPGTSYAPVDNRSKEDIEKEELAKAKEAEKKMKLAEKKARKKAAAELKKKQEEEGKELLGAIQSGDLSCLQTCLSPAFIQNLPSELPEGLDQILNLPLAEGNNTALHVASRLGATCMISELMACGANPSAWNKKCQTPFSVSANKDVRKAFQNFRVEHPEKFDYSKSLIPLPLTEEEAKEIAEKKAAQKKAKKDREKAKLKAKAEEKAEREERERFMALSDREKRALAAERRILAAQRRGTVDESKKLVLLRCFICGSDISGQTTFDYNNNKFCSVECLRAHRMQDNSDLKRI</sequence>
<feature type="compositionally biased region" description="Basic residues" evidence="16">
    <location>
        <begin position="363"/>
        <end position="378"/>
    </location>
</feature>
<keyword evidence="12 15" id="KW-0175">Coiled coil</keyword>
<evidence type="ECO:0000256" key="14">
    <source>
        <dbReference type="PROSITE-ProRule" id="PRU01389"/>
    </source>
</evidence>
<keyword evidence="4 14" id="KW-0540">Nuclease</keyword>
<keyword evidence="3 14" id="KW-0963">Cytoplasm</keyword>
<dbReference type="EMBL" id="JAHWGI010000318">
    <property type="protein sequence ID" value="KAK3913305.1"/>
    <property type="molecule type" value="Genomic_DNA"/>
</dbReference>
<gene>
    <name evidence="18" type="ORF">KUF71_022759</name>
</gene>
<evidence type="ECO:0000256" key="7">
    <source>
        <dbReference type="ARBA" id="ARBA00022759"/>
    </source>
</evidence>
<dbReference type="Pfam" id="PF18716">
    <property type="entry name" value="VATC"/>
    <property type="match status" value="1"/>
</dbReference>
<keyword evidence="7 14" id="KW-0255">Endonuclease</keyword>
<protein>
    <submittedName>
        <fullName evidence="18">Ankyrin repeat and zinc finger domain-containing protein 1</fullName>
    </submittedName>
</protein>
<dbReference type="Gene3D" id="1.25.40.20">
    <property type="entry name" value="Ankyrin repeat-containing domain"/>
    <property type="match status" value="1"/>
</dbReference>
<dbReference type="PROSITE" id="PS50088">
    <property type="entry name" value="ANK_REPEAT"/>
    <property type="match status" value="1"/>
</dbReference>
<dbReference type="PANTHER" id="PTHR16036">
    <property type="entry name" value="ANKYRIN REPEAT AND ZINC FINGER DOMAIN-CONTAINING PROTEIN 1"/>
    <property type="match status" value="1"/>
</dbReference>
<feature type="region of interest" description="Disordered" evidence="16">
    <location>
        <begin position="330"/>
        <end position="413"/>
    </location>
</feature>
<dbReference type="AlphaFoldDB" id="A0AAE1H466"/>
<feature type="coiled-coil region" evidence="15">
    <location>
        <begin position="469"/>
        <end position="505"/>
    </location>
</feature>
<feature type="compositionally biased region" description="Basic and acidic residues" evidence="16">
    <location>
        <begin position="338"/>
        <end position="361"/>
    </location>
</feature>
<dbReference type="GO" id="GO:0005737">
    <property type="term" value="C:cytoplasm"/>
    <property type="evidence" value="ECO:0007669"/>
    <property type="project" value="UniProtKB-SubCell"/>
</dbReference>
<evidence type="ECO:0000313" key="18">
    <source>
        <dbReference type="EMBL" id="KAK3913305.1"/>
    </source>
</evidence>
<dbReference type="GO" id="GO:0004519">
    <property type="term" value="F:endonuclease activity"/>
    <property type="evidence" value="ECO:0007669"/>
    <property type="project" value="UniProtKB-KW"/>
</dbReference>
<feature type="repeat" description="ANK" evidence="13">
    <location>
        <begin position="552"/>
        <end position="584"/>
    </location>
</feature>
<evidence type="ECO:0000256" key="15">
    <source>
        <dbReference type="SAM" id="Coils"/>
    </source>
</evidence>
<feature type="domain" description="VLRF1" evidence="17">
    <location>
        <begin position="178"/>
        <end position="321"/>
    </location>
</feature>
<feature type="compositionally biased region" description="Basic residues" evidence="16">
    <location>
        <begin position="440"/>
        <end position="451"/>
    </location>
</feature>
<keyword evidence="9 14" id="KW-0378">Hydrolase</keyword>
<evidence type="ECO:0000256" key="4">
    <source>
        <dbReference type="ARBA" id="ARBA00022722"/>
    </source>
</evidence>
<dbReference type="GO" id="GO:0016787">
    <property type="term" value="F:hydrolase activity"/>
    <property type="evidence" value="ECO:0007669"/>
    <property type="project" value="UniProtKB-KW"/>
</dbReference>
<keyword evidence="5" id="KW-0479">Metal-binding</keyword>
<feature type="region of interest" description="Disordered" evidence="16">
    <location>
        <begin position="111"/>
        <end position="137"/>
    </location>
</feature>
<feature type="region of interest" description="Disordered" evidence="16">
    <location>
        <begin position="635"/>
        <end position="658"/>
    </location>
</feature>
<keyword evidence="6" id="KW-0677">Repeat</keyword>
<feature type="region of interest" description="Disordered" evidence="16">
    <location>
        <begin position="440"/>
        <end position="468"/>
    </location>
</feature>
<keyword evidence="19" id="KW-1185">Reference proteome</keyword>
<keyword evidence="11 13" id="KW-0040">ANK repeat</keyword>
<keyword evidence="8" id="KW-0863">Zinc-finger</keyword>
<comment type="subcellular location">
    <subcellularLocation>
        <location evidence="1">Cytoplasm</location>
    </subcellularLocation>
</comment>
<feature type="compositionally biased region" description="Basic and acidic residues" evidence="16">
    <location>
        <begin position="644"/>
        <end position="658"/>
    </location>
</feature>
<feature type="region of interest" description="Disordered" evidence="16">
    <location>
        <begin position="217"/>
        <end position="238"/>
    </location>
</feature>
<evidence type="ECO:0000256" key="5">
    <source>
        <dbReference type="ARBA" id="ARBA00022723"/>
    </source>
</evidence>
<evidence type="ECO:0000256" key="2">
    <source>
        <dbReference type="ARBA" id="ARBA00009262"/>
    </source>
</evidence>
<dbReference type="GO" id="GO:0036503">
    <property type="term" value="P:ERAD pathway"/>
    <property type="evidence" value="ECO:0007669"/>
    <property type="project" value="TreeGrafter"/>
</dbReference>
<dbReference type="InterPro" id="IPR041540">
    <property type="entry name" value="VATC"/>
</dbReference>
<comment type="caution">
    <text evidence="18">The sequence shown here is derived from an EMBL/GenBank/DDBJ whole genome shotgun (WGS) entry which is preliminary data.</text>
</comment>
<dbReference type="InterPro" id="IPR041175">
    <property type="entry name" value="VLRF1/Vms1"/>
</dbReference>
<reference evidence="18" key="2">
    <citation type="journal article" date="2023" name="BMC Genomics">
        <title>Pest status, molecular evolution, and epigenetic factors derived from the genome assembly of Frankliniella fusca, a thysanopteran phytovirus vector.</title>
        <authorList>
            <person name="Catto M.A."/>
            <person name="Labadie P.E."/>
            <person name="Jacobson A.L."/>
            <person name="Kennedy G.G."/>
            <person name="Srinivasan R."/>
            <person name="Hunt B.G."/>
        </authorList>
    </citation>
    <scope>NUCLEOTIDE SEQUENCE</scope>
    <source>
        <strain evidence="18">PL_HMW_Pooled</strain>
    </source>
</reference>
<dbReference type="SUPFAM" id="SSF48403">
    <property type="entry name" value="Ankyrin repeat"/>
    <property type="match status" value="1"/>
</dbReference>
<evidence type="ECO:0000256" key="16">
    <source>
        <dbReference type="SAM" id="MobiDB-lite"/>
    </source>
</evidence>
<feature type="active site" evidence="14">
    <location>
        <position position="221"/>
    </location>
</feature>
<evidence type="ECO:0000256" key="9">
    <source>
        <dbReference type="ARBA" id="ARBA00022801"/>
    </source>
</evidence>
<dbReference type="InterPro" id="IPR047139">
    <property type="entry name" value="ANKZ1/VMS1"/>
</dbReference>
<name>A0AAE1H466_9NEOP</name>
<dbReference type="PANTHER" id="PTHR16036:SF2">
    <property type="entry name" value="TRNA ENDONUCLEASE ANKZF1"/>
    <property type="match status" value="1"/>
</dbReference>
<reference evidence="18" key="1">
    <citation type="submission" date="2021-07" db="EMBL/GenBank/DDBJ databases">
        <authorList>
            <person name="Catto M.A."/>
            <person name="Jacobson A."/>
            <person name="Kennedy G."/>
            <person name="Labadie P."/>
            <person name="Hunt B.G."/>
            <person name="Srinivasan R."/>
        </authorList>
    </citation>
    <scope>NUCLEOTIDE SEQUENCE</scope>
    <source>
        <strain evidence="18">PL_HMW_Pooled</strain>
        <tissue evidence="18">Head</tissue>
    </source>
</reference>
<keyword evidence="10" id="KW-0862">Zinc</keyword>
<evidence type="ECO:0000256" key="12">
    <source>
        <dbReference type="ARBA" id="ARBA00023054"/>
    </source>
</evidence>
<accession>A0AAE1H466</accession>
<dbReference type="Pfam" id="PF18826">
    <property type="entry name" value="bVLRF1"/>
    <property type="match status" value="1"/>
</dbReference>
<dbReference type="InterPro" id="IPR002110">
    <property type="entry name" value="Ankyrin_rpt"/>
</dbReference>